<dbReference type="RefSeq" id="WP_378291577.1">
    <property type="nucleotide sequence ID" value="NZ_JBHULE010000019.1"/>
</dbReference>
<dbReference type="Proteomes" id="UP001597319">
    <property type="component" value="Unassembled WGS sequence"/>
</dbReference>
<evidence type="ECO:0000313" key="1">
    <source>
        <dbReference type="EMBL" id="MFD2562730.1"/>
    </source>
</evidence>
<sequence>MKVEKCSLPKASLLSKNKFDYSDSFKAEFTDKEDTTDIIVMTKAFFSASPGWIGKLFVLRNKMVSVFGLKTGNKIKGKEDVLQNFKGEIGEQIGIFKVFNKSDNEIILGEDDSHLNFRVSLLLEPKEDSRKNLTISTIVNFNNWFGKLYFLPVKPFHKLIVPAMLKSTIKGLIVQNQ</sequence>
<protein>
    <submittedName>
        <fullName evidence="1">DUF2867 domain-containing protein</fullName>
    </submittedName>
</protein>
<dbReference type="InterPro" id="IPR021295">
    <property type="entry name" value="DUF2867"/>
</dbReference>
<name>A0ABW5LD67_9FLAO</name>
<keyword evidence="2" id="KW-1185">Reference proteome</keyword>
<proteinExistence type="predicted"/>
<accession>A0ABW5LD67</accession>
<comment type="caution">
    <text evidence="1">The sequence shown here is derived from an EMBL/GenBank/DDBJ whole genome shotgun (WGS) entry which is preliminary data.</text>
</comment>
<dbReference type="EMBL" id="JBHULE010000019">
    <property type="protein sequence ID" value="MFD2562730.1"/>
    <property type="molecule type" value="Genomic_DNA"/>
</dbReference>
<organism evidence="1 2">
    <name type="scientific">Aquimarina rubra</name>
    <dbReference type="NCBI Taxonomy" id="1920033"/>
    <lineage>
        <taxon>Bacteria</taxon>
        <taxon>Pseudomonadati</taxon>
        <taxon>Bacteroidota</taxon>
        <taxon>Flavobacteriia</taxon>
        <taxon>Flavobacteriales</taxon>
        <taxon>Flavobacteriaceae</taxon>
        <taxon>Aquimarina</taxon>
    </lineage>
</organism>
<reference evidence="2" key="1">
    <citation type="journal article" date="2019" name="Int. J. Syst. Evol. Microbiol.">
        <title>The Global Catalogue of Microorganisms (GCM) 10K type strain sequencing project: providing services to taxonomists for standard genome sequencing and annotation.</title>
        <authorList>
            <consortium name="The Broad Institute Genomics Platform"/>
            <consortium name="The Broad Institute Genome Sequencing Center for Infectious Disease"/>
            <person name="Wu L."/>
            <person name="Ma J."/>
        </authorList>
    </citation>
    <scope>NUCLEOTIDE SEQUENCE [LARGE SCALE GENOMIC DNA]</scope>
    <source>
        <strain evidence="2">KCTC 52274</strain>
    </source>
</reference>
<dbReference type="Pfam" id="PF11066">
    <property type="entry name" value="DUF2867"/>
    <property type="match status" value="1"/>
</dbReference>
<gene>
    <name evidence="1" type="ORF">ACFSR1_08600</name>
</gene>
<evidence type="ECO:0000313" key="2">
    <source>
        <dbReference type="Proteomes" id="UP001597319"/>
    </source>
</evidence>